<proteinExistence type="predicted"/>
<feature type="domain" description="DUF7257" evidence="1">
    <location>
        <begin position="206"/>
        <end position="426"/>
    </location>
</feature>
<dbReference type="InterPro" id="IPR055681">
    <property type="entry name" value="DUF7257"/>
</dbReference>
<organism evidence="2 3">
    <name type="scientific">Mycobacterium phage MarQuardt</name>
    <dbReference type="NCBI Taxonomy" id="1527516"/>
    <lineage>
        <taxon>Viruses</taxon>
        <taxon>Duplodnaviria</taxon>
        <taxon>Heunggongvirae</taxon>
        <taxon>Uroviricota</taxon>
        <taxon>Caudoviricetes</taxon>
        <taxon>Microwolfvirus</taxon>
        <taxon>Microwolfvirus JHC117</taxon>
    </lineage>
</organism>
<dbReference type="RefSeq" id="YP_009198458.1">
    <property type="nucleotide sequence ID" value="NC_028798.1"/>
</dbReference>
<evidence type="ECO:0000313" key="3">
    <source>
        <dbReference type="Proteomes" id="UP000029346"/>
    </source>
</evidence>
<dbReference type="KEGG" id="vg:26625528"/>
<dbReference type="OrthoDB" id="2324at10239"/>
<accession>A0A088FRQ5</accession>
<name>A0A088FRQ5_9CAUD</name>
<dbReference type="GeneID" id="26625528"/>
<reference evidence="2 3" key="1">
    <citation type="submission" date="2014-07" db="EMBL/GenBank/DDBJ databases">
        <authorList>
            <person name="Barna A.M."/>
            <person name="Butterbrodt E.W."/>
            <person name="Cole K.D."/>
            <person name="Kelling B.L."/>
            <person name="Kponou M.-M.Y."/>
            <person name="Mack M.A."/>
            <person name="Mohn T.C."/>
            <person name="Neisius C."/>
            <person name="Nolting E.C."/>
            <person name="Pumper S.J."/>
            <person name="Schmidt M.E."/>
            <person name="Sirek E."/>
            <person name="Sorge E.L."/>
            <person name="Wilson R.K."/>
            <person name="Bonilla J.A."/>
            <person name="Klyczek K."/>
            <person name="Mogen K.L."/>
            <person name="Serrano M.G."/>
            <person name="Buck G."/>
            <person name="Lee V."/>
            <person name="Wang Y."/>
            <person name="Carvalho R."/>
            <person name="Voegtly L."/>
            <person name="Shi R."/>
            <person name="Duckworth R."/>
            <person name="Johnson A."/>
            <person name="Loviza R."/>
            <person name="Walstead R."/>
            <person name="Shah Z."/>
            <person name="Kiflezghi M."/>
            <person name="Wade K."/>
            <person name="Anders K.R."/>
            <person name="Braun M.A."/>
            <person name="Delesalle V.A."/>
            <person name="Hughes L.E."/>
            <person name="Ware V.C."/>
            <person name="Bradley K.W."/>
            <person name="Barker L.P."/>
            <person name="Asai D.J."/>
            <person name="Bowman C.A."/>
            <person name="Russell D.A."/>
            <person name="Pope W.H."/>
            <person name="Jacobs-Sera D."/>
            <person name="Hendrix R.W."/>
            <person name="Hatfull G.F."/>
        </authorList>
    </citation>
    <scope>NUCLEOTIDE SEQUENCE [LARGE SCALE GENOMIC DNA]</scope>
</reference>
<evidence type="ECO:0000259" key="1">
    <source>
        <dbReference type="Pfam" id="PF23918"/>
    </source>
</evidence>
<gene>
    <name evidence="2" type="ORF">PBI_MARQUARDT_33</name>
</gene>
<evidence type="ECO:0000313" key="2">
    <source>
        <dbReference type="EMBL" id="AIM51083.1"/>
    </source>
</evidence>
<dbReference type="EMBL" id="KM233454">
    <property type="protein sequence ID" value="AIM51083.1"/>
    <property type="molecule type" value="Genomic_DNA"/>
</dbReference>
<dbReference type="Pfam" id="PF23918">
    <property type="entry name" value="DUF7257"/>
    <property type="match status" value="1"/>
</dbReference>
<dbReference type="Proteomes" id="UP000029346">
    <property type="component" value="Segment"/>
</dbReference>
<protein>
    <submittedName>
        <fullName evidence="2">Minor tail protein</fullName>
    </submittedName>
</protein>
<sequence length="585" mass="62277">MTTPNPNPNNGPGAELEGWLGTGAFEIGGGAWNYGQDFTEAAVREMFELPAITIFNALDLLEEQLLKMPLEALKIFEPLIPDVIEDDFADVASAVAKIIDTLTDGPAALLRGEFDEWLQDTFGALATEVHQVLEILAGLAVTPINSTVQAVKDWWTQMTSGLGNAVTDLTKHINNTVNKFLGLTGTGHTAEDAAAAMGTIYNQVRTSAQQLQDLMAEQTGAAHSGKSYVVSFSNMPNGPFPSEFDLTYSGTGTGYIAIQDGKAVWVKVADGDREVMGKYNDGDTLTDYQNISGTVANPMDNGAKNWVFGRCNAAKTSYVYAVGTRNSLLDFRAELGCVVGGVKYVFATNVPANPNFNLGVKIGTGKGLRNFQVISGNEVIIDYTDTAGISQVGANYRGWGFISSTSNGGNNVPAQAVLLTCSDADPSNATGSGAKISRLNVANSGVSAGRHLFPANFYDSTDLATPDIIVDRTNGKFTASLAGWYRCEIGFRVNPNAFLSAWNCAPVIFKNGTVHRVGTDAYCFFYFGIGAGARYAQTSFSVYLDAGDYVQAGYDAGQAHRSLITGEAAGVETYFSISLLNRSLG</sequence>